<keyword evidence="2" id="KW-1185">Reference proteome</keyword>
<protein>
    <recommendedName>
        <fullName evidence="3">DUF866-domain-containing protein</fullName>
    </recommendedName>
</protein>
<evidence type="ECO:0000313" key="2">
    <source>
        <dbReference type="Proteomes" id="UP000092321"/>
    </source>
</evidence>
<sequence>MLYLTFKAELSPTIKTVCLNNPKQQDYSISKIKCLSCHDSDSSKSHLVGPLDSQQDENGFEFNFIMKCKFCANKMTLNLNVINEPLINYKYEHNDDDSDFVEKMKAEKFASRKKKGLDKVLPYGNKEDVAIFLEIDARGCVVEEIAYNQDNNGLDITVAGDSIIDDVNLEDMELYEFDQENDAELCITEVSWELIKK</sequence>
<dbReference type="OrthoDB" id="10248838at2759"/>
<proteinExistence type="predicted"/>
<dbReference type="SUPFAM" id="SSF141678">
    <property type="entry name" value="MAL13P1.257-like"/>
    <property type="match status" value="1"/>
</dbReference>
<dbReference type="InterPro" id="IPR008584">
    <property type="entry name" value="CXXC_Zn-binding_euk"/>
</dbReference>
<organism evidence="1 2">
    <name type="scientific">Hanseniaspora valbyensis NRRL Y-1626</name>
    <dbReference type="NCBI Taxonomy" id="766949"/>
    <lineage>
        <taxon>Eukaryota</taxon>
        <taxon>Fungi</taxon>
        <taxon>Dikarya</taxon>
        <taxon>Ascomycota</taxon>
        <taxon>Saccharomycotina</taxon>
        <taxon>Saccharomycetes</taxon>
        <taxon>Saccharomycodales</taxon>
        <taxon>Saccharomycodaceae</taxon>
        <taxon>Hanseniaspora</taxon>
    </lineage>
</organism>
<dbReference type="Pfam" id="PF05907">
    <property type="entry name" value="CXXC_Zn-b_euk"/>
    <property type="match status" value="1"/>
</dbReference>
<evidence type="ECO:0000313" key="1">
    <source>
        <dbReference type="EMBL" id="OBA26519.1"/>
    </source>
</evidence>
<dbReference type="AlphaFoldDB" id="A0A1B7TCP2"/>
<reference evidence="2" key="1">
    <citation type="journal article" date="2016" name="Proc. Natl. Acad. Sci. U.S.A.">
        <title>Comparative genomics of biotechnologically important yeasts.</title>
        <authorList>
            <person name="Riley R."/>
            <person name="Haridas S."/>
            <person name="Wolfe K.H."/>
            <person name="Lopes M.R."/>
            <person name="Hittinger C.T."/>
            <person name="Goeker M."/>
            <person name="Salamov A.A."/>
            <person name="Wisecaver J.H."/>
            <person name="Long T.M."/>
            <person name="Calvey C.H."/>
            <person name="Aerts A.L."/>
            <person name="Barry K.W."/>
            <person name="Choi C."/>
            <person name="Clum A."/>
            <person name="Coughlan A.Y."/>
            <person name="Deshpande S."/>
            <person name="Douglass A.P."/>
            <person name="Hanson S.J."/>
            <person name="Klenk H.-P."/>
            <person name="LaButti K.M."/>
            <person name="Lapidus A."/>
            <person name="Lindquist E.A."/>
            <person name="Lipzen A.M."/>
            <person name="Meier-Kolthoff J.P."/>
            <person name="Ohm R.A."/>
            <person name="Otillar R.P."/>
            <person name="Pangilinan J.L."/>
            <person name="Peng Y."/>
            <person name="Rokas A."/>
            <person name="Rosa C.A."/>
            <person name="Scheuner C."/>
            <person name="Sibirny A.A."/>
            <person name="Slot J.C."/>
            <person name="Stielow J.B."/>
            <person name="Sun H."/>
            <person name="Kurtzman C.P."/>
            <person name="Blackwell M."/>
            <person name="Grigoriev I.V."/>
            <person name="Jeffries T.W."/>
        </authorList>
    </citation>
    <scope>NUCLEOTIDE SEQUENCE [LARGE SCALE GENOMIC DNA]</scope>
    <source>
        <strain evidence="2">NRRL Y-1626</strain>
    </source>
</reference>
<accession>A0A1B7TCP2</accession>
<name>A0A1B7TCP2_9ASCO</name>
<comment type="caution">
    <text evidence="1">The sequence shown here is derived from an EMBL/GenBank/DDBJ whole genome shotgun (WGS) entry which is preliminary data.</text>
</comment>
<gene>
    <name evidence="1" type="ORF">HANVADRAFT_2769</name>
</gene>
<evidence type="ECO:0008006" key="3">
    <source>
        <dbReference type="Google" id="ProtNLM"/>
    </source>
</evidence>
<dbReference type="Proteomes" id="UP000092321">
    <property type="component" value="Unassembled WGS sequence"/>
</dbReference>
<dbReference type="EMBL" id="LXPE01000017">
    <property type="protein sequence ID" value="OBA26519.1"/>
    <property type="molecule type" value="Genomic_DNA"/>
</dbReference>